<evidence type="ECO:0000256" key="3">
    <source>
        <dbReference type="ARBA" id="ARBA00024042"/>
    </source>
</evidence>
<dbReference type="SUPFAM" id="SSF51395">
    <property type="entry name" value="FMN-linked oxidoreductases"/>
    <property type="match status" value="1"/>
</dbReference>
<dbReference type="InterPro" id="IPR000262">
    <property type="entry name" value="FMN-dep_DH"/>
</dbReference>
<reference evidence="5 6" key="1">
    <citation type="journal article" date="2024" name="Commun. Biol.">
        <title>Comparative genomic analysis of thermophilic fungi reveals convergent evolutionary adaptations and gene losses.</title>
        <authorList>
            <person name="Steindorff A.S."/>
            <person name="Aguilar-Pontes M.V."/>
            <person name="Robinson A.J."/>
            <person name="Andreopoulos B."/>
            <person name="LaButti K."/>
            <person name="Kuo A."/>
            <person name="Mondo S."/>
            <person name="Riley R."/>
            <person name="Otillar R."/>
            <person name="Haridas S."/>
            <person name="Lipzen A."/>
            <person name="Grimwood J."/>
            <person name="Schmutz J."/>
            <person name="Clum A."/>
            <person name="Reid I.D."/>
            <person name="Moisan M.C."/>
            <person name="Butler G."/>
            <person name="Nguyen T.T.M."/>
            <person name="Dewar K."/>
            <person name="Conant G."/>
            <person name="Drula E."/>
            <person name="Henrissat B."/>
            <person name="Hansel C."/>
            <person name="Singer S."/>
            <person name="Hutchinson M.I."/>
            <person name="de Vries R.P."/>
            <person name="Natvig D.O."/>
            <person name="Powell A.J."/>
            <person name="Tsang A."/>
            <person name="Grigoriev I.V."/>
        </authorList>
    </citation>
    <scope>NUCLEOTIDE SEQUENCE [LARGE SCALE GENOMIC DNA]</scope>
    <source>
        <strain evidence="5 6">CBS 494.80</strain>
    </source>
</reference>
<evidence type="ECO:0000256" key="2">
    <source>
        <dbReference type="ARBA" id="ARBA00023002"/>
    </source>
</evidence>
<comment type="caution">
    <text evidence="5">The sequence shown here is derived from an EMBL/GenBank/DDBJ whole genome shotgun (WGS) entry which is preliminary data.</text>
</comment>
<dbReference type="Pfam" id="PF01070">
    <property type="entry name" value="FMN_dh"/>
    <property type="match status" value="1"/>
</dbReference>
<evidence type="ECO:0000313" key="6">
    <source>
        <dbReference type="Proteomes" id="UP001595075"/>
    </source>
</evidence>
<dbReference type="PROSITE" id="PS00557">
    <property type="entry name" value="FMN_HYDROXY_ACID_DH_1"/>
    <property type="match status" value="1"/>
</dbReference>
<dbReference type="CDD" id="cd02809">
    <property type="entry name" value="alpha_hydroxyacid_oxid_FMN"/>
    <property type="match status" value="1"/>
</dbReference>
<dbReference type="PROSITE" id="PS51349">
    <property type="entry name" value="FMN_HYDROXY_ACID_DH_2"/>
    <property type="match status" value="1"/>
</dbReference>
<proteinExistence type="inferred from homology"/>
<dbReference type="InterPro" id="IPR012133">
    <property type="entry name" value="Alpha-hydoxy_acid_DH_FMN"/>
</dbReference>
<dbReference type="Proteomes" id="UP001595075">
    <property type="component" value="Unassembled WGS sequence"/>
</dbReference>
<gene>
    <name evidence="5" type="ORF">VTL71DRAFT_3528</name>
</gene>
<keyword evidence="6" id="KW-1185">Reference proteome</keyword>
<dbReference type="PANTHER" id="PTHR10578">
    <property type="entry name" value="S -2-HYDROXY-ACID OXIDASE-RELATED"/>
    <property type="match status" value="1"/>
</dbReference>
<evidence type="ECO:0000259" key="4">
    <source>
        <dbReference type="PROSITE" id="PS51349"/>
    </source>
</evidence>
<dbReference type="InterPro" id="IPR008259">
    <property type="entry name" value="FMN_hydac_DH_AS"/>
</dbReference>
<keyword evidence="2" id="KW-0560">Oxidoreductase</keyword>
<organism evidence="5 6">
    <name type="scientific">Oculimacula yallundae</name>
    <dbReference type="NCBI Taxonomy" id="86028"/>
    <lineage>
        <taxon>Eukaryota</taxon>
        <taxon>Fungi</taxon>
        <taxon>Dikarya</taxon>
        <taxon>Ascomycota</taxon>
        <taxon>Pezizomycotina</taxon>
        <taxon>Leotiomycetes</taxon>
        <taxon>Helotiales</taxon>
        <taxon>Ploettnerulaceae</taxon>
        <taxon>Oculimacula</taxon>
    </lineage>
</organism>
<comment type="cofactor">
    <cofactor evidence="1">
        <name>FMN</name>
        <dbReference type="ChEBI" id="CHEBI:58210"/>
    </cofactor>
</comment>
<dbReference type="PIRSF" id="PIRSF000138">
    <property type="entry name" value="Al-hdrx_acd_dh"/>
    <property type="match status" value="1"/>
</dbReference>
<dbReference type="EMBL" id="JAZHXI010000012">
    <property type="protein sequence ID" value="KAL2065858.1"/>
    <property type="molecule type" value="Genomic_DNA"/>
</dbReference>
<protein>
    <recommendedName>
        <fullName evidence="4">FMN hydroxy acid dehydrogenase domain-containing protein</fullName>
    </recommendedName>
</protein>
<dbReference type="InterPro" id="IPR013785">
    <property type="entry name" value="Aldolase_TIM"/>
</dbReference>
<comment type="similarity">
    <text evidence="3">Belongs to the FMN-dependent alpha-hydroxy acid dehydrogenase family.</text>
</comment>
<feature type="domain" description="FMN hydroxy acid dehydrogenase" evidence="4">
    <location>
        <begin position="7"/>
        <end position="363"/>
    </location>
</feature>
<evidence type="ECO:0000313" key="5">
    <source>
        <dbReference type="EMBL" id="KAL2065858.1"/>
    </source>
</evidence>
<accession>A0ABR4C9K7</accession>
<name>A0ABR4C9K7_9HELO</name>
<sequence length="370" mass="40512">MSNRPKDLDANVVTIDDLKKQAEKKLPVTLKDYYNLGAGELQTLHDNEAAYDRYRLRPRVLCDVDNVDTSTYIFGTRVSMPFGLAPAAAHKLAHPDGEIGSSRAAAAHGIAMCLSAWATSEIEEVIKAGGDNPYAMQVTFFRDRGITKRIIQEAEKAGYKALFVGVDHPILGHRFNETRNNFKFPDGIRFPIIANGEGETGLKENYNREFDPTLRWEETIAWLRQNTKLEIWLKGVCAPEDIQLAIDHGVDGVVISNHGGRQLDGVPATLDSLRVCAQVARGRIPLAIDGGIRRGADIFKALALGATMCFAGRIPIWGLAYNGEKGVQLGIEVLYGELKRTMALMGCKTISDISSDHLVVLGANGLLAKL</sequence>
<dbReference type="PANTHER" id="PTHR10578:SF149">
    <property type="entry name" value="2-HYDROXYACID OXIDASE 2"/>
    <property type="match status" value="1"/>
</dbReference>
<evidence type="ECO:0000256" key="1">
    <source>
        <dbReference type="ARBA" id="ARBA00001917"/>
    </source>
</evidence>
<dbReference type="InterPro" id="IPR037396">
    <property type="entry name" value="FMN_HAD"/>
</dbReference>
<dbReference type="Gene3D" id="3.20.20.70">
    <property type="entry name" value="Aldolase class I"/>
    <property type="match status" value="1"/>
</dbReference>